<organism evidence="6 7">
    <name type="scientific">Magnetofaba australis IT-1</name>
    <dbReference type="NCBI Taxonomy" id="1434232"/>
    <lineage>
        <taxon>Bacteria</taxon>
        <taxon>Pseudomonadati</taxon>
        <taxon>Pseudomonadota</taxon>
        <taxon>Magnetococcia</taxon>
        <taxon>Magnetococcales</taxon>
        <taxon>Magnetococcaceae</taxon>
        <taxon>Magnetofaba</taxon>
    </lineage>
</organism>
<dbReference type="PANTHER" id="PTHR43133">
    <property type="entry name" value="RNA POLYMERASE ECF-TYPE SIGMA FACTO"/>
    <property type="match status" value="1"/>
</dbReference>
<dbReference type="Pfam" id="PF08281">
    <property type="entry name" value="Sigma70_r4_2"/>
    <property type="match status" value="1"/>
</dbReference>
<evidence type="ECO:0000256" key="1">
    <source>
        <dbReference type="ARBA" id="ARBA00023015"/>
    </source>
</evidence>
<sequence>MTSIAMRRCADHWRSAYRTGARQSTLDVEESEWLDGALMERATDSFHKMAGAPETRQILQKLFSFLSAEDRLVLELFYAAEYTADEIAQRMGWSTQKVKVRAHRARHKLRDIFAKEMDGWGETSMVRP</sequence>
<dbReference type="STRING" id="1434232.MAIT1_02476"/>
<evidence type="ECO:0000256" key="3">
    <source>
        <dbReference type="ARBA" id="ARBA00023125"/>
    </source>
</evidence>
<dbReference type="GO" id="GO:0016987">
    <property type="term" value="F:sigma factor activity"/>
    <property type="evidence" value="ECO:0007669"/>
    <property type="project" value="UniProtKB-KW"/>
</dbReference>
<evidence type="ECO:0000256" key="2">
    <source>
        <dbReference type="ARBA" id="ARBA00023082"/>
    </source>
</evidence>
<dbReference type="InterPro" id="IPR014284">
    <property type="entry name" value="RNA_pol_sigma-70_dom"/>
</dbReference>
<dbReference type="InterPro" id="IPR036388">
    <property type="entry name" value="WH-like_DNA-bd_sf"/>
</dbReference>
<keyword evidence="2" id="KW-0731">Sigma factor</keyword>
<dbReference type="GO" id="GO:0003677">
    <property type="term" value="F:DNA binding"/>
    <property type="evidence" value="ECO:0007669"/>
    <property type="project" value="UniProtKB-KW"/>
</dbReference>
<dbReference type="Gene3D" id="1.10.10.10">
    <property type="entry name" value="Winged helix-like DNA-binding domain superfamily/Winged helix DNA-binding domain"/>
    <property type="match status" value="1"/>
</dbReference>
<dbReference type="NCBIfam" id="TIGR02937">
    <property type="entry name" value="sigma70-ECF"/>
    <property type="match status" value="1"/>
</dbReference>
<dbReference type="Proteomes" id="UP000194003">
    <property type="component" value="Unassembled WGS sequence"/>
</dbReference>
<dbReference type="AlphaFoldDB" id="A0A1Y2K3X1"/>
<keyword evidence="3" id="KW-0238">DNA-binding</keyword>
<proteinExistence type="predicted"/>
<keyword evidence="7" id="KW-1185">Reference proteome</keyword>
<dbReference type="InterPro" id="IPR013249">
    <property type="entry name" value="RNA_pol_sigma70_r4_t2"/>
</dbReference>
<dbReference type="PANTHER" id="PTHR43133:SF8">
    <property type="entry name" value="RNA POLYMERASE SIGMA FACTOR HI_1459-RELATED"/>
    <property type="match status" value="1"/>
</dbReference>
<evidence type="ECO:0000256" key="4">
    <source>
        <dbReference type="ARBA" id="ARBA00023163"/>
    </source>
</evidence>
<keyword evidence="4" id="KW-0804">Transcription</keyword>
<dbReference type="CDD" id="cd06171">
    <property type="entry name" value="Sigma70_r4"/>
    <property type="match status" value="1"/>
</dbReference>
<evidence type="ECO:0000259" key="5">
    <source>
        <dbReference type="Pfam" id="PF08281"/>
    </source>
</evidence>
<name>A0A1Y2K3X1_9PROT</name>
<dbReference type="EMBL" id="LVJN01000020">
    <property type="protein sequence ID" value="OSM02346.1"/>
    <property type="molecule type" value="Genomic_DNA"/>
</dbReference>
<dbReference type="InterPro" id="IPR013324">
    <property type="entry name" value="RNA_pol_sigma_r3/r4-like"/>
</dbReference>
<accession>A0A1Y2K3X1</accession>
<keyword evidence="1" id="KW-0805">Transcription regulation</keyword>
<reference evidence="6 7" key="1">
    <citation type="journal article" date="2016" name="BMC Genomics">
        <title>Combined genomic and structural analyses of a cultured magnetotactic bacterium reveals its niche adaptation to a dynamic environment.</title>
        <authorList>
            <person name="Araujo A.C."/>
            <person name="Morillo V."/>
            <person name="Cypriano J."/>
            <person name="Teixeira L.C."/>
            <person name="Leao P."/>
            <person name="Lyra S."/>
            <person name="Almeida L.G."/>
            <person name="Bazylinski D.A."/>
            <person name="Vasconcellos A.T."/>
            <person name="Abreu F."/>
            <person name="Lins U."/>
        </authorList>
    </citation>
    <scope>NUCLEOTIDE SEQUENCE [LARGE SCALE GENOMIC DNA]</scope>
    <source>
        <strain evidence="6 7">IT-1</strain>
    </source>
</reference>
<evidence type="ECO:0000313" key="6">
    <source>
        <dbReference type="EMBL" id="OSM02346.1"/>
    </source>
</evidence>
<evidence type="ECO:0000313" key="7">
    <source>
        <dbReference type="Proteomes" id="UP000194003"/>
    </source>
</evidence>
<dbReference type="GO" id="GO:0006352">
    <property type="term" value="P:DNA-templated transcription initiation"/>
    <property type="evidence" value="ECO:0007669"/>
    <property type="project" value="InterPro"/>
</dbReference>
<feature type="domain" description="RNA polymerase sigma factor 70 region 4 type 2" evidence="5">
    <location>
        <begin position="57"/>
        <end position="109"/>
    </location>
</feature>
<dbReference type="InterPro" id="IPR039425">
    <property type="entry name" value="RNA_pol_sigma-70-like"/>
</dbReference>
<protein>
    <submittedName>
        <fullName evidence="6">Putative RNA polymerase, sigma-24 subunit, ECF subfamily</fullName>
    </submittedName>
</protein>
<comment type="caution">
    <text evidence="6">The sequence shown here is derived from an EMBL/GenBank/DDBJ whole genome shotgun (WGS) entry which is preliminary data.</text>
</comment>
<dbReference type="SUPFAM" id="SSF88659">
    <property type="entry name" value="Sigma3 and sigma4 domains of RNA polymerase sigma factors"/>
    <property type="match status" value="1"/>
</dbReference>
<gene>
    <name evidence="6" type="ORF">MAIT1_02476</name>
</gene>